<feature type="transmembrane region" description="Helical" evidence="1">
    <location>
        <begin position="298"/>
        <end position="317"/>
    </location>
</feature>
<organism evidence="2 3">
    <name type="scientific">Folsomia candida</name>
    <name type="common">Springtail</name>
    <dbReference type="NCBI Taxonomy" id="158441"/>
    <lineage>
        <taxon>Eukaryota</taxon>
        <taxon>Metazoa</taxon>
        <taxon>Ecdysozoa</taxon>
        <taxon>Arthropoda</taxon>
        <taxon>Hexapoda</taxon>
        <taxon>Collembola</taxon>
        <taxon>Entomobryomorpha</taxon>
        <taxon>Isotomoidea</taxon>
        <taxon>Isotomidae</taxon>
        <taxon>Proisotominae</taxon>
        <taxon>Folsomia</taxon>
    </lineage>
</organism>
<protein>
    <submittedName>
        <fullName evidence="2">Uncharacterized protein</fullName>
    </submittedName>
</protein>
<keyword evidence="3" id="KW-1185">Reference proteome</keyword>
<keyword evidence="1" id="KW-1133">Transmembrane helix</keyword>
<keyword evidence="1" id="KW-0812">Transmembrane</keyword>
<feature type="transmembrane region" description="Helical" evidence="1">
    <location>
        <begin position="47"/>
        <end position="64"/>
    </location>
</feature>
<feature type="transmembrane region" description="Helical" evidence="1">
    <location>
        <begin position="265"/>
        <end position="286"/>
    </location>
</feature>
<dbReference type="AlphaFoldDB" id="A0A226EWC6"/>
<name>A0A226EWC6_FOLCA</name>
<feature type="transmembrane region" description="Helical" evidence="1">
    <location>
        <begin position="199"/>
        <end position="222"/>
    </location>
</feature>
<feature type="transmembrane region" description="Helical" evidence="1">
    <location>
        <begin position="132"/>
        <end position="156"/>
    </location>
</feature>
<evidence type="ECO:0000313" key="3">
    <source>
        <dbReference type="Proteomes" id="UP000198287"/>
    </source>
</evidence>
<feature type="transmembrane region" description="Helical" evidence="1">
    <location>
        <begin position="76"/>
        <end position="97"/>
    </location>
</feature>
<comment type="caution">
    <text evidence="2">The sequence shown here is derived from an EMBL/GenBank/DDBJ whole genome shotgun (WGS) entry which is preliminary data.</text>
</comment>
<reference evidence="2 3" key="1">
    <citation type="submission" date="2015-12" db="EMBL/GenBank/DDBJ databases">
        <title>The genome of Folsomia candida.</title>
        <authorList>
            <person name="Faddeeva A."/>
            <person name="Derks M.F."/>
            <person name="Anvar Y."/>
            <person name="Smit S."/>
            <person name="Van Straalen N."/>
            <person name="Roelofs D."/>
        </authorList>
    </citation>
    <scope>NUCLEOTIDE SEQUENCE [LARGE SCALE GENOMIC DNA]</scope>
    <source>
        <strain evidence="2 3">VU population</strain>
        <tissue evidence="2">Whole body</tissue>
    </source>
</reference>
<evidence type="ECO:0000256" key="1">
    <source>
        <dbReference type="SAM" id="Phobius"/>
    </source>
</evidence>
<gene>
    <name evidence="2" type="ORF">Fcan01_01416</name>
</gene>
<evidence type="ECO:0000313" key="2">
    <source>
        <dbReference type="EMBL" id="OXA61467.1"/>
    </source>
</evidence>
<proteinExistence type="predicted"/>
<sequence>MFTPLFYKLFEIQCRISSFLGVFSLQFDATKRKCYITSKSRVKSRKLLIYWINTTVFCSFQTISTSLEDGNSSNRNFRMCFAISQLTLMILLTLGVFNMKEDLLARAISQTLLHAEKFKKKWMPKYNPKKQLASVMIDCVIICALVSNCLIILATLRVMTYFRNMPIFVHTVFPPNWGLEEGWTIFAIELGVFAGNCCVVSYVGMIFVVFGLAYFVPMFVIIMQEFRHGRKHYLTYHTLRTARSVPPQYRSVELIHKQLMEITGLAMVLIHGFFSQFIIFANFSILKHWDSLDSDTKMLLAIWSFGSQIMWGLILEFGGKGQQAAKSTIDSWKYMNFRKPMDKLYMDKFRRSCRPLFIGEPGVFTIKRLSSLSFQRAIIRGTFRACMTLSKDRKIVIHILTI</sequence>
<keyword evidence="1" id="KW-0472">Membrane</keyword>
<dbReference type="Proteomes" id="UP000198287">
    <property type="component" value="Unassembled WGS sequence"/>
</dbReference>
<dbReference type="EMBL" id="LNIX01000001">
    <property type="protein sequence ID" value="OXA61467.1"/>
    <property type="molecule type" value="Genomic_DNA"/>
</dbReference>
<accession>A0A226EWC6</accession>